<dbReference type="SMART" id="SM00564">
    <property type="entry name" value="PQQ"/>
    <property type="match status" value="8"/>
</dbReference>
<evidence type="ECO:0000256" key="1">
    <source>
        <dbReference type="SAM" id="SignalP"/>
    </source>
</evidence>
<dbReference type="PANTHER" id="PTHR34512:SF30">
    <property type="entry name" value="OUTER MEMBRANE PROTEIN ASSEMBLY FACTOR BAMB"/>
    <property type="match status" value="1"/>
</dbReference>
<feature type="chain" id="PRO_5046624671" evidence="1">
    <location>
        <begin position="27"/>
        <end position="439"/>
    </location>
</feature>
<feature type="domain" description="Pyrrolo-quinoline quinone repeat" evidence="2">
    <location>
        <begin position="253"/>
        <end position="438"/>
    </location>
</feature>
<feature type="domain" description="Pyrrolo-quinoline quinone repeat" evidence="2">
    <location>
        <begin position="47"/>
        <end position="134"/>
    </location>
</feature>
<gene>
    <name evidence="3" type="ORF">NPE20_19790</name>
</gene>
<dbReference type="InterPro" id="IPR015943">
    <property type="entry name" value="WD40/YVTN_repeat-like_dom_sf"/>
</dbReference>
<comment type="caution">
    <text evidence="3">The sequence shown here is derived from an EMBL/GenBank/DDBJ whole genome shotgun (WGS) entry which is preliminary data.</text>
</comment>
<feature type="domain" description="Pyrrolo-quinoline quinone repeat" evidence="2">
    <location>
        <begin position="142"/>
        <end position="245"/>
    </location>
</feature>
<organism evidence="3 4">
    <name type="scientific">Mucilaginibacter aquariorum</name>
    <dbReference type="NCBI Taxonomy" id="2967225"/>
    <lineage>
        <taxon>Bacteria</taxon>
        <taxon>Pseudomonadati</taxon>
        <taxon>Bacteroidota</taxon>
        <taxon>Sphingobacteriia</taxon>
        <taxon>Sphingobacteriales</taxon>
        <taxon>Sphingobacteriaceae</taxon>
        <taxon>Mucilaginibacter</taxon>
    </lineage>
</organism>
<sequence length="439" mass="48245">MKKLFFLILLLPLMAFGQLLPATFHADAKHTGVYTTKNYSAFAGLKWKFTTNGKVFSSPAVSNGTAYIGSEDHSLYAIDTKTGKKIWEFCTGGAVHSSPSVNKNVVCFGSYDGYYYALNARTGKLLWKFKTGGEKKVGAKGLWTMQPKDEYMDDLYDFFLSSPIFSTNASTVYFGSSDGKLYAVNASTGKLKWSFKTGGLIHTNPALYNGKLYVGSWDTYFYAIDAVTGKLVWKFKTGIQPDYHVLEGIQASATCSNGMVYFGARDGFFYALNAVTGKLNWKYAADNSWILTTAAIQNGRVYIGTSDTYLFLAFDAITGKQLFKYKANGYLYSSPALTASTAFFGDFTGKMFAVDLKSGQSNTAYAVPGRLRNAATVLRSDTLDYSYLTKDKDNALYSTSVNTMDRFYTLGPIVSSPAISKGVIYFGSADGYLYAVNLK</sequence>
<dbReference type="InterPro" id="IPR011047">
    <property type="entry name" value="Quinoprotein_ADH-like_sf"/>
</dbReference>
<reference evidence="3 4" key="1">
    <citation type="submission" date="2022-07" db="EMBL/GenBank/DDBJ databases">
        <title>Mucilaginibacter sp. JC4.</title>
        <authorList>
            <person name="Le V."/>
            <person name="Ko S.-R."/>
            <person name="Ahn C.-Y."/>
            <person name="Oh H.-M."/>
        </authorList>
    </citation>
    <scope>NUCLEOTIDE SEQUENCE [LARGE SCALE GENOMIC DNA]</scope>
    <source>
        <strain evidence="3 4">JC4</strain>
    </source>
</reference>
<keyword evidence="4" id="KW-1185">Reference proteome</keyword>
<dbReference type="Gene3D" id="2.130.10.10">
    <property type="entry name" value="YVTN repeat-like/Quinoprotein amine dehydrogenase"/>
    <property type="match status" value="2"/>
</dbReference>
<evidence type="ECO:0000259" key="2">
    <source>
        <dbReference type="Pfam" id="PF13360"/>
    </source>
</evidence>
<dbReference type="PANTHER" id="PTHR34512">
    <property type="entry name" value="CELL SURFACE PROTEIN"/>
    <property type="match status" value="1"/>
</dbReference>
<evidence type="ECO:0000313" key="4">
    <source>
        <dbReference type="Proteomes" id="UP001204376"/>
    </source>
</evidence>
<protein>
    <submittedName>
        <fullName evidence="3">PQQ-binding-like beta-propeller repeat protein</fullName>
    </submittedName>
</protein>
<dbReference type="RefSeq" id="WP_256540419.1">
    <property type="nucleotide sequence ID" value="NZ_JANHOH010000006.1"/>
</dbReference>
<dbReference type="Proteomes" id="UP001204376">
    <property type="component" value="Unassembled WGS sequence"/>
</dbReference>
<dbReference type="InterPro" id="IPR018391">
    <property type="entry name" value="PQQ_b-propeller_rpt"/>
</dbReference>
<accession>A0ABT1T6Y8</accession>
<keyword evidence="1" id="KW-0732">Signal</keyword>
<dbReference type="Pfam" id="PF13360">
    <property type="entry name" value="PQQ_2"/>
    <property type="match status" value="3"/>
</dbReference>
<evidence type="ECO:0000313" key="3">
    <source>
        <dbReference type="EMBL" id="MCQ6960232.1"/>
    </source>
</evidence>
<dbReference type="SUPFAM" id="SSF50998">
    <property type="entry name" value="Quinoprotein alcohol dehydrogenase-like"/>
    <property type="match status" value="2"/>
</dbReference>
<dbReference type="EMBL" id="JANHOH010000006">
    <property type="protein sequence ID" value="MCQ6960232.1"/>
    <property type="molecule type" value="Genomic_DNA"/>
</dbReference>
<feature type="signal peptide" evidence="1">
    <location>
        <begin position="1"/>
        <end position="26"/>
    </location>
</feature>
<dbReference type="InterPro" id="IPR002372">
    <property type="entry name" value="PQQ_rpt_dom"/>
</dbReference>
<proteinExistence type="predicted"/>
<name>A0ABT1T6Y8_9SPHI</name>